<dbReference type="EMBL" id="VFLP01000064">
    <property type="protein sequence ID" value="TRX89651.1"/>
    <property type="molecule type" value="Genomic_DNA"/>
</dbReference>
<keyword evidence="2" id="KW-1185">Reference proteome</keyword>
<organism evidence="1 2">
    <name type="scientific">Xylaria flabelliformis</name>
    <dbReference type="NCBI Taxonomy" id="2512241"/>
    <lineage>
        <taxon>Eukaryota</taxon>
        <taxon>Fungi</taxon>
        <taxon>Dikarya</taxon>
        <taxon>Ascomycota</taxon>
        <taxon>Pezizomycotina</taxon>
        <taxon>Sordariomycetes</taxon>
        <taxon>Xylariomycetidae</taxon>
        <taxon>Xylariales</taxon>
        <taxon>Xylariaceae</taxon>
        <taxon>Xylaria</taxon>
    </lineage>
</organism>
<dbReference type="AlphaFoldDB" id="A0A553HNW2"/>
<evidence type="ECO:0000313" key="2">
    <source>
        <dbReference type="Proteomes" id="UP000319160"/>
    </source>
</evidence>
<name>A0A553HNW2_9PEZI</name>
<sequence length="108" mass="11726">MLLMANDHQPRVPPAILTGFRIVPAVTKLSVRVLQAVVRIGYSNLPLASTSLHNYKLITLKRQKSSPKGLVEAHQIEAEEIEPCAAGHICDEASSPYQPCPNAAQPFA</sequence>
<protein>
    <submittedName>
        <fullName evidence="1">Uncharacterized protein</fullName>
    </submittedName>
</protein>
<proteinExistence type="predicted"/>
<dbReference type="Proteomes" id="UP000319160">
    <property type="component" value="Unassembled WGS sequence"/>
</dbReference>
<reference evidence="2" key="1">
    <citation type="submission" date="2019-06" db="EMBL/GenBank/DDBJ databases">
        <title>Draft genome sequence of the griseofulvin-producing fungus Xylaria cubensis strain G536.</title>
        <authorList>
            <person name="Mead M.E."/>
            <person name="Raja H.A."/>
            <person name="Steenwyk J.L."/>
            <person name="Knowles S.L."/>
            <person name="Oberlies N.H."/>
            <person name="Rokas A."/>
        </authorList>
    </citation>
    <scope>NUCLEOTIDE SEQUENCE [LARGE SCALE GENOMIC DNA]</scope>
    <source>
        <strain evidence="2">G536</strain>
    </source>
</reference>
<accession>A0A553HNW2</accession>
<evidence type="ECO:0000313" key="1">
    <source>
        <dbReference type="EMBL" id="TRX89651.1"/>
    </source>
</evidence>
<gene>
    <name evidence="1" type="ORF">FHL15_009401</name>
</gene>
<comment type="caution">
    <text evidence="1">The sequence shown here is derived from an EMBL/GenBank/DDBJ whole genome shotgun (WGS) entry which is preliminary data.</text>
</comment>